<feature type="signal peptide" evidence="4">
    <location>
        <begin position="1"/>
        <end position="24"/>
    </location>
</feature>
<dbReference type="Pfam" id="PF06977">
    <property type="entry name" value="SdiA-regulated"/>
    <property type="match status" value="1"/>
</dbReference>
<evidence type="ECO:0000256" key="1">
    <source>
        <dbReference type="ARBA" id="ARBA00004236"/>
    </source>
</evidence>
<dbReference type="Gene3D" id="2.130.10.10">
    <property type="entry name" value="YVTN repeat-like/Quinoprotein amine dehydrogenase"/>
    <property type="match status" value="1"/>
</dbReference>
<accession>A0A1H2TMN6</accession>
<sequence>MPAPTPLVLSAILSALLLAAPAAAQSLELRDSTRIRDKAAGFDEPSGLSLSADGGFLWAVSDNAPEVFRLGFDGKLIPGPRPRLPWPDQAEGVAATPDGTGLIVVREDGARVALIDIAGGETRIDRALRDMEGWDDFAALLSGPADGEDENGLEGVAIAPLDGTVWLLREAEPRLLIALSPDLARIVSVRRLDAAAGFDDAMDRDGRLDVSGIAVAAAGFWIVSDRGRRVFLLPRDGGAGPALSWPLARKDGDDPDLLSDAEGVAWDPGRNMLFVVSDAKKKSRLVSYALTD</sequence>
<protein>
    <submittedName>
        <fullName evidence="5">SdiA-regulated</fullName>
    </submittedName>
</protein>
<name>A0A1H2TMN6_9RHOB</name>
<dbReference type="InterPro" id="IPR015943">
    <property type="entry name" value="WD40/YVTN_repeat-like_dom_sf"/>
</dbReference>
<dbReference type="Proteomes" id="UP000199118">
    <property type="component" value="Unassembled WGS sequence"/>
</dbReference>
<keyword evidence="3" id="KW-0472">Membrane</keyword>
<evidence type="ECO:0000256" key="3">
    <source>
        <dbReference type="ARBA" id="ARBA00023136"/>
    </source>
</evidence>
<organism evidence="5 6">
    <name type="scientific">Albimonas donghaensis</name>
    <dbReference type="NCBI Taxonomy" id="356660"/>
    <lineage>
        <taxon>Bacteria</taxon>
        <taxon>Pseudomonadati</taxon>
        <taxon>Pseudomonadota</taxon>
        <taxon>Alphaproteobacteria</taxon>
        <taxon>Rhodobacterales</taxon>
        <taxon>Paracoccaceae</taxon>
        <taxon>Albimonas</taxon>
    </lineage>
</organism>
<keyword evidence="4" id="KW-0732">Signal</keyword>
<dbReference type="GO" id="GO:0005886">
    <property type="term" value="C:plasma membrane"/>
    <property type="evidence" value="ECO:0007669"/>
    <property type="project" value="UniProtKB-SubCell"/>
</dbReference>
<dbReference type="AlphaFoldDB" id="A0A1H2TMN6"/>
<keyword evidence="6" id="KW-1185">Reference proteome</keyword>
<dbReference type="EMBL" id="FNMZ01000001">
    <property type="protein sequence ID" value="SDW45068.1"/>
    <property type="molecule type" value="Genomic_DNA"/>
</dbReference>
<dbReference type="RefSeq" id="WP_176954625.1">
    <property type="nucleotide sequence ID" value="NZ_FNMZ01000001.1"/>
</dbReference>
<dbReference type="InterPro" id="IPR009722">
    <property type="entry name" value="YjiK/CarP"/>
</dbReference>
<reference evidence="5 6" key="1">
    <citation type="submission" date="2016-10" db="EMBL/GenBank/DDBJ databases">
        <authorList>
            <person name="de Groot N.N."/>
        </authorList>
    </citation>
    <scope>NUCLEOTIDE SEQUENCE [LARGE SCALE GENOMIC DNA]</scope>
    <source>
        <strain evidence="5 6">DSM 17890</strain>
    </source>
</reference>
<dbReference type="STRING" id="356660.SAMN05444336_1011046"/>
<evidence type="ECO:0000313" key="5">
    <source>
        <dbReference type="EMBL" id="SDW45068.1"/>
    </source>
</evidence>
<comment type="subcellular location">
    <subcellularLocation>
        <location evidence="1">Cell membrane</location>
    </subcellularLocation>
</comment>
<gene>
    <name evidence="5" type="ORF">SAMN05444336_1011046</name>
</gene>
<dbReference type="SUPFAM" id="SSF50956">
    <property type="entry name" value="Thermostable phytase (3-phytase)"/>
    <property type="match status" value="1"/>
</dbReference>
<evidence type="ECO:0000313" key="6">
    <source>
        <dbReference type="Proteomes" id="UP000199118"/>
    </source>
</evidence>
<proteinExistence type="predicted"/>
<feature type="chain" id="PRO_5011581268" evidence="4">
    <location>
        <begin position="25"/>
        <end position="292"/>
    </location>
</feature>
<evidence type="ECO:0000256" key="4">
    <source>
        <dbReference type="SAM" id="SignalP"/>
    </source>
</evidence>
<evidence type="ECO:0000256" key="2">
    <source>
        <dbReference type="ARBA" id="ARBA00022475"/>
    </source>
</evidence>
<keyword evidence="2" id="KW-1003">Cell membrane</keyword>